<comment type="caution">
    <text evidence="2">The sequence shown here is derived from an EMBL/GenBank/DDBJ whole genome shotgun (WGS) entry which is preliminary data.</text>
</comment>
<dbReference type="OrthoDB" id="9803913at2"/>
<proteinExistence type="predicted"/>
<keyword evidence="3" id="KW-1185">Reference proteome</keyword>
<dbReference type="Proteomes" id="UP000285908">
    <property type="component" value="Unassembled WGS sequence"/>
</dbReference>
<dbReference type="PANTHER" id="PTHR30231:SF42">
    <property type="entry name" value="EXONUCLEASE"/>
    <property type="match status" value="1"/>
</dbReference>
<sequence>MLKRLFHRRPPTNELEELEAILANTYRFVAVDVETANSHPGSICQIGLACVGDAGVDTVVTLLIDPRCQFDRMNISIHGIEPAHVDGKTTFAEFLDLAEDFLARHSLMQHSSFDGRAIRCATEDCGRAPRPLQWHDSVLVARRAWPEFRGNGGHGLSHLKTALGLSFRHHDAGEDARASAEVTLQAEALTGKLFHEILAKPAATRGQKPVAKAGA</sequence>
<gene>
    <name evidence="2" type="ORF">EKE94_14990</name>
</gene>
<evidence type="ECO:0000313" key="2">
    <source>
        <dbReference type="EMBL" id="RVV97315.1"/>
    </source>
</evidence>
<dbReference type="InterPro" id="IPR036397">
    <property type="entry name" value="RNaseH_sf"/>
</dbReference>
<keyword evidence="2" id="KW-0378">Hydrolase</keyword>
<dbReference type="GO" id="GO:0008408">
    <property type="term" value="F:3'-5' exonuclease activity"/>
    <property type="evidence" value="ECO:0007669"/>
    <property type="project" value="TreeGrafter"/>
</dbReference>
<accession>A0A438AFE2</accession>
<dbReference type="GO" id="GO:0006259">
    <property type="term" value="P:DNA metabolic process"/>
    <property type="evidence" value="ECO:0007669"/>
    <property type="project" value="UniProtKB-ARBA"/>
</dbReference>
<keyword evidence="2" id="KW-0269">Exonuclease</keyword>
<dbReference type="PANTHER" id="PTHR30231">
    <property type="entry name" value="DNA POLYMERASE III SUBUNIT EPSILON"/>
    <property type="match status" value="1"/>
</dbReference>
<evidence type="ECO:0000259" key="1">
    <source>
        <dbReference type="SMART" id="SM00479"/>
    </source>
</evidence>
<dbReference type="SUPFAM" id="SSF53098">
    <property type="entry name" value="Ribonuclease H-like"/>
    <property type="match status" value="1"/>
</dbReference>
<dbReference type="InterPro" id="IPR013520">
    <property type="entry name" value="Ribonucl_H"/>
</dbReference>
<feature type="domain" description="Exonuclease" evidence="1">
    <location>
        <begin position="27"/>
        <end position="192"/>
    </location>
</feature>
<dbReference type="Gene3D" id="3.30.420.10">
    <property type="entry name" value="Ribonuclease H-like superfamily/Ribonuclease H"/>
    <property type="match status" value="1"/>
</dbReference>
<reference evidence="2 3" key="1">
    <citation type="submission" date="2018-11" db="EMBL/GenBank/DDBJ databases">
        <title>Mesobaculum littorinae gen. nov., sp. nov., isolated from Littorina scabra that represents a novel genus of the order Rhodobacteraceae.</title>
        <authorList>
            <person name="Li F."/>
        </authorList>
    </citation>
    <scope>NUCLEOTIDE SEQUENCE [LARGE SCALE GENOMIC DNA]</scope>
    <source>
        <strain evidence="2 3">M0103</strain>
    </source>
</reference>
<keyword evidence="2" id="KW-0540">Nuclease</keyword>
<name>A0A438AFE2_9RHOB</name>
<protein>
    <submittedName>
        <fullName evidence="2">Exonuclease</fullName>
    </submittedName>
</protein>
<dbReference type="GO" id="GO:0005829">
    <property type="term" value="C:cytosol"/>
    <property type="evidence" value="ECO:0007669"/>
    <property type="project" value="TreeGrafter"/>
</dbReference>
<dbReference type="AlphaFoldDB" id="A0A438AFE2"/>
<dbReference type="SMART" id="SM00479">
    <property type="entry name" value="EXOIII"/>
    <property type="match status" value="1"/>
</dbReference>
<dbReference type="InterPro" id="IPR012337">
    <property type="entry name" value="RNaseH-like_sf"/>
</dbReference>
<organism evidence="2 3">
    <name type="scientific">Mesobaculum littorinae</name>
    <dbReference type="NCBI Taxonomy" id="2486419"/>
    <lineage>
        <taxon>Bacteria</taxon>
        <taxon>Pseudomonadati</taxon>
        <taxon>Pseudomonadota</taxon>
        <taxon>Alphaproteobacteria</taxon>
        <taxon>Rhodobacterales</taxon>
        <taxon>Roseobacteraceae</taxon>
        <taxon>Mesobaculum</taxon>
    </lineage>
</organism>
<dbReference type="Pfam" id="PF00929">
    <property type="entry name" value="RNase_T"/>
    <property type="match status" value="1"/>
</dbReference>
<evidence type="ECO:0000313" key="3">
    <source>
        <dbReference type="Proteomes" id="UP000285908"/>
    </source>
</evidence>
<dbReference type="GO" id="GO:0003676">
    <property type="term" value="F:nucleic acid binding"/>
    <property type="evidence" value="ECO:0007669"/>
    <property type="project" value="InterPro"/>
</dbReference>
<dbReference type="EMBL" id="RQXX01000005">
    <property type="protein sequence ID" value="RVV97315.1"/>
    <property type="molecule type" value="Genomic_DNA"/>
</dbReference>
<dbReference type="RefSeq" id="WP_127907440.1">
    <property type="nucleotide sequence ID" value="NZ_RQXX01000005.1"/>
</dbReference>